<feature type="compositionally biased region" description="Basic and acidic residues" evidence="1">
    <location>
        <begin position="123"/>
        <end position="151"/>
    </location>
</feature>
<feature type="compositionally biased region" description="Basic and acidic residues" evidence="1">
    <location>
        <begin position="183"/>
        <end position="195"/>
    </location>
</feature>
<proteinExistence type="predicted"/>
<feature type="compositionally biased region" description="Low complexity" evidence="1">
    <location>
        <begin position="158"/>
        <end position="173"/>
    </location>
</feature>
<feature type="region of interest" description="Disordered" evidence="1">
    <location>
        <begin position="1"/>
        <end position="205"/>
    </location>
</feature>
<dbReference type="AlphaFoldDB" id="A0A6J4NAB9"/>
<feature type="non-terminal residue" evidence="2">
    <location>
        <position position="205"/>
    </location>
</feature>
<organism evidence="2">
    <name type="scientific">uncultured Rubrobacteraceae bacterium</name>
    <dbReference type="NCBI Taxonomy" id="349277"/>
    <lineage>
        <taxon>Bacteria</taxon>
        <taxon>Bacillati</taxon>
        <taxon>Actinomycetota</taxon>
        <taxon>Rubrobacteria</taxon>
        <taxon>Rubrobacterales</taxon>
        <taxon>Rubrobacteraceae</taxon>
        <taxon>environmental samples</taxon>
    </lineage>
</organism>
<feature type="compositionally biased region" description="Gly residues" evidence="1">
    <location>
        <begin position="103"/>
        <end position="116"/>
    </location>
</feature>
<name>A0A6J4NAB9_9ACTN</name>
<gene>
    <name evidence="2" type="ORF">AVDCRST_MAG03-50</name>
</gene>
<sequence length="205" mass="21921">EPARGDRPVAHAGPPVPAALPARSAGGARRDRRRRAARRDGPDGLAPGLRHRRCGRPRGGLPLLRPGQGGAPSGRRRPARPTRPPAGTVGGHGGVVLREGGTGDRGCQGRGRGGRPGLRRGRAHEGRLLAFRRLDRGGDRSQGRAPDDLRLLRRRAGARPLAAPRPRARPGSTARRRARRRPGPLEEVVRTDARKANQHQGGEPM</sequence>
<evidence type="ECO:0000256" key="1">
    <source>
        <dbReference type="SAM" id="MobiDB-lite"/>
    </source>
</evidence>
<reference evidence="2" key="1">
    <citation type="submission" date="2020-02" db="EMBL/GenBank/DDBJ databases">
        <authorList>
            <person name="Meier V. D."/>
        </authorList>
    </citation>
    <scope>NUCLEOTIDE SEQUENCE</scope>
    <source>
        <strain evidence="2">AVDCRST_MAG03</strain>
    </source>
</reference>
<accession>A0A6J4NAB9</accession>
<feature type="non-terminal residue" evidence="2">
    <location>
        <position position="1"/>
    </location>
</feature>
<evidence type="ECO:0000313" key="2">
    <source>
        <dbReference type="EMBL" id="CAA9382545.1"/>
    </source>
</evidence>
<protein>
    <submittedName>
        <fullName evidence="2">Uncharacterized protein</fullName>
    </submittedName>
</protein>
<dbReference type="EMBL" id="CADCUT010000002">
    <property type="protein sequence ID" value="CAA9382545.1"/>
    <property type="molecule type" value="Genomic_DNA"/>
</dbReference>